<dbReference type="Pfam" id="PF03449">
    <property type="entry name" value="GreA_GreB_N"/>
    <property type="match status" value="1"/>
</dbReference>
<dbReference type="GO" id="GO:0003746">
    <property type="term" value="F:translation elongation factor activity"/>
    <property type="evidence" value="ECO:0007669"/>
    <property type="project" value="UniProtKB-KW"/>
</dbReference>
<keyword evidence="11" id="KW-0251">Elongation factor</keyword>
<protein>
    <recommendedName>
        <fullName evidence="2 8">Transcription elongation factor GreA</fullName>
    </recommendedName>
    <alternativeName>
        <fullName evidence="7 8">Transcript cleavage factor GreA</fullName>
    </alternativeName>
</protein>
<evidence type="ECO:0000256" key="4">
    <source>
        <dbReference type="ARBA" id="ARBA00023125"/>
    </source>
</evidence>
<dbReference type="InterPro" id="IPR022691">
    <property type="entry name" value="Tscrpt_elong_fac_GreA/B_N"/>
</dbReference>
<evidence type="ECO:0000256" key="8">
    <source>
        <dbReference type="HAMAP-Rule" id="MF_00105"/>
    </source>
</evidence>
<sequence>MGIDEVYETTKKGLDKLVEEVKYRENELRKKIATQLNEMRSQGDLRENDGYSMAVEEQHINEQKIAELKEKIKNAKVVKDLDKSQVGLGDIVTLRNSKVITYEITSEDDANPLEGKISHKSPIGMAIMGKKVGEKIDIKTPKGVTEYTIEKIS</sequence>
<dbReference type="PIRSF" id="PIRSF006092">
    <property type="entry name" value="GreA_GreB"/>
    <property type="match status" value="1"/>
</dbReference>
<dbReference type="Gene3D" id="1.10.287.180">
    <property type="entry name" value="Transcription elongation factor, GreA/GreB, N-terminal domain"/>
    <property type="match status" value="1"/>
</dbReference>
<evidence type="ECO:0000256" key="5">
    <source>
        <dbReference type="ARBA" id="ARBA00023163"/>
    </source>
</evidence>
<organism evidence="11 12">
    <name type="scientific">candidate division WS6 bacterium 36_33</name>
    <dbReference type="NCBI Taxonomy" id="1641388"/>
    <lineage>
        <taxon>Bacteria</taxon>
        <taxon>Candidatus Dojkabacteria</taxon>
    </lineage>
</organism>
<keyword evidence="3 8" id="KW-0805">Transcription regulation</keyword>
<dbReference type="InterPro" id="IPR036805">
    <property type="entry name" value="Tscrpt_elong_fac_GreA/B_N_sf"/>
</dbReference>
<evidence type="ECO:0000256" key="6">
    <source>
        <dbReference type="ARBA" id="ARBA00024916"/>
    </source>
</evidence>
<keyword evidence="4 8" id="KW-0238">DNA-binding</keyword>
<evidence type="ECO:0000313" key="12">
    <source>
        <dbReference type="Proteomes" id="UP000053469"/>
    </source>
</evidence>
<gene>
    <name evidence="8" type="primary">greA</name>
    <name evidence="11" type="ORF">XD87_0085</name>
</gene>
<comment type="similarity">
    <text evidence="1 8">Belongs to the GreA/GreB family.</text>
</comment>
<dbReference type="PANTHER" id="PTHR30437">
    <property type="entry name" value="TRANSCRIPTION ELONGATION FACTOR GREA"/>
    <property type="match status" value="1"/>
</dbReference>
<evidence type="ECO:0000256" key="7">
    <source>
        <dbReference type="ARBA" id="ARBA00030776"/>
    </source>
</evidence>
<dbReference type="InterPro" id="IPR036953">
    <property type="entry name" value="GreA/GreB_C_sf"/>
</dbReference>
<dbReference type="Pfam" id="PF01272">
    <property type="entry name" value="GreA_GreB"/>
    <property type="match status" value="1"/>
</dbReference>
<dbReference type="SUPFAM" id="SSF46557">
    <property type="entry name" value="GreA transcript cleavage protein, N-terminal domain"/>
    <property type="match status" value="1"/>
</dbReference>
<reference evidence="12" key="1">
    <citation type="journal article" date="2015" name="MBio">
        <title>Genome-Resolved Metagenomic Analysis Reveals Roles for Candidate Phyla and Other Microbial Community Members in Biogeochemical Transformations in Oil Reservoirs.</title>
        <authorList>
            <person name="Hu P."/>
            <person name="Tom L."/>
            <person name="Singh A."/>
            <person name="Thomas B.C."/>
            <person name="Baker B.J."/>
            <person name="Piceno Y.M."/>
            <person name="Andersen G.L."/>
            <person name="Banfield J.F."/>
        </authorList>
    </citation>
    <scope>NUCLEOTIDE SEQUENCE [LARGE SCALE GENOMIC DNA]</scope>
</reference>
<keyword evidence="11" id="KW-0648">Protein biosynthesis</keyword>
<dbReference type="SUPFAM" id="SSF54534">
    <property type="entry name" value="FKBP-like"/>
    <property type="match status" value="1"/>
</dbReference>
<dbReference type="FunFam" id="1.10.287.180:FF:000001">
    <property type="entry name" value="Transcription elongation factor GreA"/>
    <property type="match status" value="1"/>
</dbReference>
<feature type="domain" description="Transcription elongation factor GreA/GreB N-terminal" evidence="10">
    <location>
        <begin position="9"/>
        <end position="77"/>
    </location>
</feature>
<evidence type="ECO:0000256" key="3">
    <source>
        <dbReference type="ARBA" id="ARBA00023015"/>
    </source>
</evidence>
<dbReference type="HAMAP" id="MF_00105">
    <property type="entry name" value="GreA_GreB"/>
    <property type="match status" value="1"/>
</dbReference>
<dbReference type="PANTHER" id="PTHR30437:SF4">
    <property type="entry name" value="TRANSCRIPTION ELONGATION FACTOR GREA"/>
    <property type="match status" value="1"/>
</dbReference>
<comment type="function">
    <text evidence="6 8">Necessary for efficient RNA polymerase transcription elongation past template-encoded arresting sites. The arresting sites in DNA have the property of trapping a certain fraction of elongating RNA polymerases that pass through, resulting in locked ternary complexes. Cleavage of the nascent transcript by cleavage factors such as GreA or GreB allows the resumption of elongation from the new 3'terminus. GreA releases sequences of 2 to 3 nucleotides.</text>
</comment>
<evidence type="ECO:0000313" key="11">
    <source>
        <dbReference type="EMBL" id="KUK67505.1"/>
    </source>
</evidence>
<comment type="caution">
    <text evidence="11">The sequence shown here is derived from an EMBL/GenBank/DDBJ whole genome shotgun (WGS) entry which is preliminary data.</text>
</comment>
<dbReference type="EMBL" id="LGGI01000006">
    <property type="protein sequence ID" value="KUK67505.1"/>
    <property type="molecule type" value="Genomic_DNA"/>
</dbReference>
<name>A0A101GZF1_9BACT</name>
<dbReference type="GO" id="GO:0032784">
    <property type="term" value="P:regulation of DNA-templated transcription elongation"/>
    <property type="evidence" value="ECO:0007669"/>
    <property type="project" value="UniProtKB-UniRule"/>
</dbReference>
<accession>A0A101GZF1</accession>
<dbReference type="AlphaFoldDB" id="A0A101GZF1"/>
<dbReference type="GO" id="GO:0070063">
    <property type="term" value="F:RNA polymerase binding"/>
    <property type="evidence" value="ECO:0007669"/>
    <property type="project" value="InterPro"/>
</dbReference>
<dbReference type="InterPro" id="IPR028624">
    <property type="entry name" value="Tscrpt_elong_fac_GreA/B"/>
</dbReference>
<proteinExistence type="inferred from homology"/>
<keyword evidence="5 8" id="KW-0804">Transcription</keyword>
<evidence type="ECO:0000259" key="10">
    <source>
        <dbReference type="Pfam" id="PF03449"/>
    </source>
</evidence>
<evidence type="ECO:0000259" key="9">
    <source>
        <dbReference type="Pfam" id="PF01272"/>
    </source>
</evidence>
<dbReference type="Proteomes" id="UP000053469">
    <property type="component" value="Unassembled WGS sequence"/>
</dbReference>
<dbReference type="InterPro" id="IPR001437">
    <property type="entry name" value="Tscrpt_elong_fac_GreA/B_C"/>
</dbReference>
<dbReference type="GO" id="GO:0003677">
    <property type="term" value="F:DNA binding"/>
    <property type="evidence" value="ECO:0007669"/>
    <property type="project" value="UniProtKB-UniRule"/>
</dbReference>
<feature type="domain" description="Transcription elongation factor GreA/GreB C-terminal" evidence="9">
    <location>
        <begin position="83"/>
        <end position="153"/>
    </location>
</feature>
<dbReference type="Gene3D" id="3.10.50.30">
    <property type="entry name" value="Transcription elongation factor, GreA/GreB, C-terminal domain"/>
    <property type="match status" value="1"/>
</dbReference>
<dbReference type="GO" id="GO:0006354">
    <property type="term" value="P:DNA-templated transcription elongation"/>
    <property type="evidence" value="ECO:0007669"/>
    <property type="project" value="TreeGrafter"/>
</dbReference>
<evidence type="ECO:0000256" key="2">
    <source>
        <dbReference type="ARBA" id="ARBA00013729"/>
    </source>
</evidence>
<dbReference type="InterPro" id="IPR023459">
    <property type="entry name" value="Tscrpt_elong_fac_GreA/B_fam"/>
</dbReference>
<evidence type="ECO:0000256" key="1">
    <source>
        <dbReference type="ARBA" id="ARBA00008213"/>
    </source>
</evidence>